<proteinExistence type="predicted"/>
<dbReference type="OrthoDB" id="5124200at2"/>
<evidence type="ECO:0000313" key="4">
    <source>
        <dbReference type="Proteomes" id="UP000196640"/>
    </source>
</evidence>
<dbReference type="RefSeq" id="WP_035747435.1">
    <property type="nucleotide sequence ID" value="NZ_CALUEG010000047.1"/>
</dbReference>
<evidence type="ECO:0000259" key="1">
    <source>
        <dbReference type="Pfam" id="PF22653"/>
    </source>
</evidence>
<dbReference type="AlphaFoldDB" id="A0A212ALN9"/>
<evidence type="ECO:0000313" key="2">
    <source>
        <dbReference type="EMBL" id="OWJ71747.1"/>
    </source>
</evidence>
<dbReference type="EMBL" id="NIPV01000107">
    <property type="protein sequence ID" value="OWJ71747.1"/>
    <property type="molecule type" value="Genomic_DNA"/>
</dbReference>
<accession>A0A212ALN9</accession>
<dbReference type="Proteomes" id="UP000196640">
    <property type="component" value="Unassembled WGS sequence"/>
</dbReference>
<dbReference type="EMBL" id="NIPX01000027">
    <property type="protein sequence ID" value="OWJ82375.1"/>
    <property type="molecule type" value="Genomic_DNA"/>
</dbReference>
<name>A0A212ALN9_9RHOB</name>
<reference evidence="4 5" key="1">
    <citation type="submission" date="2016-11" db="EMBL/GenBank/DDBJ databases">
        <title>Comparison of Traditional DNA-DNA Hybridization with In Silico Genomic Analysis.</title>
        <authorList>
            <person name="Nicholson A.C."/>
            <person name="Sammons S."/>
            <person name="Humrighouse B.W."/>
            <person name="Graziano J."/>
            <person name="Lasker B."/>
            <person name="Whitney A.M."/>
            <person name="Mcquiston J.R."/>
        </authorList>
    </citation>
    <scope>NUCLEOTIDE SEQUENCE [LARGE SCALE GENOMIC DNA]</scope>
    <source>
        <strain evidence="2 5">H1892</strain>
        <strain evidence="3 4">H2381</strain>
    </source>
</reference>
<protein>
    <recommendedName>
        <fullName evidence="1">DUF7007 domain-containing protein</fullName>
    </recommendedName>
</protein>
<dbReference type="Proteomes" id="UP000214673">
    <property type="component" value="Unassembled WGS sequence"/>
</dbReference>
<dbReference type="Pfam" id="PF22653">
    <property type="entry name" value="DUF7007"/>
    <property type="match status" value="1"/>
</dbReference>
<organism evidence="3 4">
    <name type="scientific">Haematobacter missouriensis</name>
    <dbReference type="NCBI Taxonomy" id="366616"/>
    <lineage>
        <taxon>Bacteria</taxon>
        <taxon>Pseudomonadati</taxon>
        <taxon>Pseudomonadota</taxon>
        <taxon>Alphaproteobacteria</taxon>
        <taxon>Rhodobacterales</taxon>
        <taxon>Paracoccaceae</taxon>
        <taxon>Haematobacter</taxon>
    </lineage>
</organism>
<comment type="caution">
    <text evidence="3">The sequence shown here is derived from an EMBL/GenBank/DDBJ whole genome shotgun (WGS) entry which is preliminary data.</text>
</comment>
<evidence type="ECO:0000313" key="3">
    <source>
        <dbReference type="EMBL" id="OWJ82375.1"/>
    </source>
</evidence>
<keyword evidence="5" id="KW-1185">Reference proteome</keyword>
<dbReference type="InterPro" id="IPR054276">
    <property type="entry name" value="DUF7007"/>
</dbReference>
<gene>
    <name evidence="3" type="ORF">CDV52_14825</name>
    <name evidence="2" type="ORF">CDV53_18535</name>
</gene>
<sequence length="287" mass="31634">MNTTVPITPASPSWHLPVIEFGHSADGLLVARVGDTAFAMVPTRQGRHFLATGWRLTRPLDTWKRGDFYGHSGDVADEAAFRALVAESAKHQRERVALGRREIASRANTPWGPSQGATIYGEGVLCHSTAGHGGFQLAPEQNARVHPLLRSSSGFYEEDAEWAAVAQALPDLFTGYERRLADETLRNHWPEAWEAIHGRALQPGESRERDRQTFERHHAGDRIVIAAVNSDRFPGFVETTATLGGQRGPGIERRCFLVPSVEYEPGLFGFVIDPARHCAPDEKDPGD</sequence>
<feature type="domain" description="DUF7007" evidence="1">
    <location>
        <begin position="105"/>
        <end position="219"/>
    </location>
</feature>
<evidence type="ECO:0000313" key="5">
    <source>
        <dbReference type="Proteomes" id="UP000214673"/>
    </source>
</evidence>
<dbReference type="STRING" id="366616.CG51_17970"/>